<accession>A0A6I8LCS5</accession>
<dbReference type="Proteomes" id="UP000399805">
    <property type="component" value="Unassembled WGS sequence"/>
</dbReference>
<gene>
    <name evidence="2" type="ORF">AA23TX_00045</name>
</gene>
<evidence type="ECO:0000256" key="1">
    <source>
        <dbReference type="SAM" id="MobiDB-lite"/>
    </source>
</evidence>
<keyword evidence="3" id="KW-1185">Reference proteome</keyword>
<proteinExistence type="predicted"/>
<evidence type="ECO:0000313" key="3">
    <source>
        <dbReference type="Proteomes" id="UP000399805"/>
    </source>
</evidence>
<evidence type="ECO:0000313" key="2">
    <source>
        <dbReference type="EMBL" id="VVJ15018.1"/>
    </source>
</evidence>
<feature type="compositionally biased region" description="Basic residues" evidence="1">
    <location>
        <begin position="89"/>
        <end position="98"/>
    </location>
</feature>
<sequence>MVTGCRRGPVPGVLAVLRIPQRRVGRGATSTGGASPPDVTRPRAGGPEPLVRGRAGTPGWAARGRGPPVVFPGDRAGELTPSEAPADRPRRRLSRGPHARAVATR</sequence>
<organism evidence="2 3">
    <name type="scientific">Amycolatopsis camponoti</name>
    <dbReference type="NCBI Taxonomy" id="2606593"/>
    <lineage>
        <taxon>Bacteria</taxon>
        <taxon>Bacillati</taxon>
        <taxon>Actinomycetota</taxon>
        <taxon>Actinomycetes</taxon>
        <taxon>Pseudonocardiales</taxon>
        <taxon>Pseudonocardiaceae</taxon>
        <taxon>Amycolatopsis</taxon>
    </lineage>
</organism>
<protein>
    <submittedName>
        <fullName evidence="2">Uncharacterized protein</fullName>
    </submittedName>
</protein>
<feature type="region of interest" description="Disordered" evidence="1">
    <location>
        <begin position="21"/>
        <end position="105"/>
    </location>
</feature>
<reference evidence="2 3" key="1">
    <citation type="submission" date="2019-09" db="EMBL/GenBank/DDBJ databases">
        <authorList>
            <person name="Leyn A S."/>
        </authorList>
    </citation>
    <scope>NUCLEOTIDE SEQUENCE [LARGE SCALE GENOMIC DNA]</scope>
    <source>
        <strain evidence="2">AA231_1</strain>
    </source>
</reference>
<dbReference type="AlphaFoldDB" id="A0A6I8LCS5"/>
<name>A0A6I8LCS5_9PSEU</name>
<dbReference type="EMBL" id="CABVGP010000001">
    <property type="protein sequence ID" value="VVJ15018.1"/>
    <property type="molecule type" value="Genomic_DNA"/>
</dbReference>